<dbReference type="Proteomes" id="UP000076154">
    <property type="component" value="Unassembled WGS sequence"/>
</dbReference>
<gene>
    <name evidence="2" type="ORF">Hypma_010388</name>
</gene>
<reference evidence="2" key="1">
    <citation type="submission" date="2018-04" db="EMBL/GenBank/DDBJ databases">
        <title>Whole genome sequencing of Hypsizygus marmoreus.</title>
        <authorList>
            <person name="Choi I.-G."/>
            <person name="Min B."/>
            <person name="Kim J.-G."/>
            <person name="Kim S."/>
            <person name="Oh Y.-L."/>
            <person name="Kong W.-S."/>
            <person name="Park H."/>
            <person name="Jeong J."/>
            <person name="Song E.-S."/>
        </authorList>
    </citation>
    <scope>NUCLEOTIDE SEQUENCE [LARGE SCALE GENOMIC DNA]</scope>
    <source>
        <strain evidence="2">51987-8</strain>
    </source>
</reference>
<dbReference type="AlphaFoldDB" id="A0A369JT73"/>
<feature type="compositionally biased region" description="Polar residues" evidence="1">
    <location>
        <begin position="49"/>
        <end position="62"/>
    </location>
</feature>
<feature type="compositionally biased region" description="Low complexity" evidence="1">
    <location>
        <begin position="148"/>
        <end position="158"/>
    </location>
</feature>
<sequence>MTSLPSFVELMASLGLDQVTKNPDQMPKSSVSSPSSSPRPTGAIVPLHTRNSMQSLRDTNLTRPRVARYAPYSPVVSATRRGSISSISSSSLERDRSPLRSYSASPRPPSSPRFSRRPMNKLSVNVYGSVSDLAANTPISSYVRRKTPGTSPTSPTFSLESRCDSPPVSPVPLTVPTLPTLYPHSATSDSFPITPSDSEMLSFENDPSLYTFGDAPKAKSLSRRPRRSVGVRISTPPRSAELHGHYQRRRSFAHIA</sequence>
<dbReference type="InParanoid" id="A0A369JT73"/>
<feature type="region of interest" description="Disordered" evidence="1">
    <location>
        <begin position="142"/>
        <end position="165"/>
    </location>
</feature>
<feature type="region of interest" description="Disordered" evidence="1">
    <location>
        <begin position="18"/>
        <end position="65"/>
    </location>
</feature>
<organism evidence="2 3">
    <name type="scientific">Hypsizygus marmoreus</name>
    <name type="common">White beech mushroom</name>
    <name type="synonym">Agaricus marmoreus</name>
    <dbReference type="NCBI Taxonomy" id="39966"/>
    <lineage>
        <taxon>Eukaryota</taxon>
        <taxon>Fungi</taxon>
        <taxon>Dikarya</taxon>
        <taxon>Basidiomycota</taxon>
        <taxon>Agaricomycotina</taxon>
        <taxon>Agaricomycetes</taxon>
        <taxon>Agaricomycetidae</taxon>
        <taxon>Agaricales</taxon>
        <taxon>Tricholomatineae</taxon>
        <taxon>Lyophyllaceae</taxon>
        <taxon>Hypsizygus</taxon>
    </lineage>
</organism>
<comment type="caution">
    <text evidence="2">The sequence shown here is derived from an EMBL/GenBank/DDBJ whole genome shotgun (WGS) entry which is preliminary data.</text>
</comment>
<accession>A0A369JT73</accession>
<evidence type="ECO:0000256" key="1">
    <source>
        <dbReference type="SAM" id="MobiDB-lite"/>
    </source>
</evidence>
<keyword evidence="3" id="KW-1185">Reference proteome</keyword>
<protein>
    <submittedName>
        <fullName evidence="2">Uncharacterized protein</fullName>
    </submittedName>
</protein>
<dbReference type="STRING" id="39966.A0A369JT73"/>
<evidence type="ECO:0000313" key="2">
    <source>
        <dbReference type="EMBL" id="RDB22564.1"/>
    </source>
</evidence>
<feature type="compositionally biased region" description="Low complexity" evidence="1">
    <location>
        <begin position="80"/>
        <end position="91"/>
    </location>
</feature>
<name>A0A369JT73_HYPMA</name>
<dbReference type="EMBL" id="LUEZ02000049">
    <property type="protein sequence ID" value="RDB22564.1"/>
    <property type="molecule type" value="Genomic_DNA"/>
</dbReference>
<proteinExistence type="predicted"/>
<evidence type="ECO:0000313" key="3">
    <source>
        <dbReference type="Proteomes" id="UP000076154"/>
    </source>
</evidence>
<feature type="region of interest" description="Disordered" evidence="1">
    <location>
        <begin position="80"/>
        <end position="118"/>
    </location>
</feature>
<feature type="compositionally biased region" description="Low complexity" evidence="1">
    <location>
        <begin position="27"/>
        <end position="40"/>
    </location>
</feature>
<dbReference type="OrthoDB" id="3233824at2759"/>